<dbReference type="RefSeq" id="WP_387344118.1">
    <property type="nucleotide sequence ID" value="NZ_JBIAXI010000014.1"/>
</dbReference>
<dbReference type="SUPFAM" id="SSF51556">
    <property type="entry name" value="Metallo-dependent hydrolases"/>
    <property type="match status" value="1"/>
</dbReference>
<name>A0ABW6VC74_MICFU</name>
<evidence type="ECO:0000313" key="3">
    <source>
        <dbReference type="Proteomes" id="UP001602119"/>
    </source>
</evidence>
<sequence>MPDRILIRGGTVLTMEPGARPRLADVLVEDGLIAAVAPGLPDDGADVVDASRCIVLPGMVDTHRHVWQTQLRGVTHDWSLKDYIRSVRFQAAVFYRPQDMYTGNYLGMLEAIDAGVTTVLDFSHCVNTPEHAEAALAGTRDSGIRSMFALGLNDVPVPHPHFATLEQRIEHARTLRTKELPSDGGLVTMGISLSDVLVAGIERVTQEVAVSRELGVRITLHANAVMFPQPVSEVAFLDEAGLLGPDLVWVHMNQTTDEELRRVADTGGAVSTTPETEMQMGMGHPAHGRFMAVGGRCTFGCDVISNNSGDLFPQVRLALQTERMLRNDAELARRHGPDDIGPSTLSHLEGATVNGAEALGLSSRIGTLTPGKEADLIVVRGDAPNTLPVNDPVAAIVLHAHAGNVDTVMVAGRILKRDGRLLADPARRLALMDESHGHLFDAIEAHGGLIPQPPAPLPW</sequence>
<evidence type="ECO:0000259" key="1">
    <source>
        <dbReference type="Pfam" id="PF01979"/>
    </source>
</evidence>
<accession>A0ABW6VC74</accession>
<dbReference type="Gene3D" id="2.30.40.10">
    <property type="entry name" value="Urease, subunit C, domain 1"/>
    <property type="match status" value="1"/>
</dbReference>
<dbReference type="Pfam" id="PF01979">
    <property type="entry name" value="Amidohydro_1"/>
    <property type="match status" value="1"/>
</dbReference>
<dbReference type="Proteomes" id="UP001602119">
    <property type="component" value="Unassembled WGS sequence"/>
</dbReference>
<keyword evidence="3" id="KW-1185">Reference proteome</keyword>
<dbReference type="SUPFAM" id="SSF51338">
    <property type="entry name" value="Composite domain of metallo-dependent hydrolases"/>
    <property type="match status" value="1"/>
</dbReference>
<dbReference type="InterPro" id="IPR032466">
    <property type="entry name" value="Metal_Hydrolase"/>
</dbReference>
<protein>
    <submittedName>
        <fullName evidence="2">Amidohydrolase family protein</fullName>
    </submittedName>
</protein>
<dbReference type="Gene3D" id="3.20.20.140">
    <property type="entry name" value="Metal-dependent hydrolases"/>
    <property type="match status" value="1"/>
</dbReference>
<feature type="domain" description="Amidohydrolase-related" evidence="1">
    <location>
        <begin position="54"/>
        <end position="414"/>
    </location>
</feature>
<dbReference type="InterPro" id="IPR050287">
    <property type="entry name" value="MTA/SAH_deaminase"/>
</dbReference>
<evidence type="ECO:0000313" key="2">
    <source>
        <dbReference type="EMBL" id="MFF4775868.1"/>
    </source>
</evidence>
<gene>
    <name evidence="2" type="ORF">ACFY05_23735</name>
</gene>
<dbReference type="InterPro" id="IPR006680">
    <property type="entry name" value="Amidohydro-rel"/>
</dbReference>
<dbReference type="EMBL" id="JBIAXI010000014">
    <property type="protein sequence ID" value="MFF4775868.1"/>
    <property type="molecule type" value="Genomic_DNA"/>
</dbReference>
<dbReference type="NCBIfam" id="NF006056">
    <property type="entry name" value="PRK08204.1"/>
    <property type="match status" value="1"/>
</dbReference>
<organism evidence="2 3">
    <name type="scientific">Microtetraspora fusca</name>
    <dbReference type="NCBI Taxonomy" id="1997"/>
    <lineage>
        <taxon>Bacteria</taxon>
        <taxon>Bacillati</taxon>
        <taxon>Actinomycetota</taxon>
        <taxon>Actinomycetes</taxon>
        <taxon>Streptosporangiales</taxon>
        <taxon>Streptosporangiaceae</taxon>
        <taxon>Microtetraspora</taxon>
    </lineage>
</organism>
<dbReference type="InterPro" id="IPR011059">
    <property type="entry name" value="Metal-dep_hydrolase_composite"/>
</dbReference>
<dbReference type="PANTHER" id="PTHR43794:SF5">
    <property type="entry name" value="CHLOROHYDROLASE FAMILY PROTEIN"/>
    <property type="match status" value="1"/>
</dbReference>
<proteinExistence type="predicted"/>
<reference evidence="2 3" key="1">
    <citation type="submission" date="2024-10" db="EMBL/GenBank/DDBJ databases">
        <title>The Natural Products Discovery Center: Release of the First 8490 Sequenced Strains for Exploring Actinobacteria Biosynthetic Diversity.</title>
        <authorList>
            <person name="Kalkreuter E."/>
            <person name="Kautsar S.A."/>
            <person name="Yang D."/>
            <person name="Bader C.D."/>
            <person name="Teijaro C.N."/>
            <person name="Fluegel L."/>
            <person name="Davis C.M."/>
            <person name="Simpson J.R."/>
            <person name="Lauterbach L."/>
            <person name="Steele A.D."/>
            <person name="Gui C."/>
            <person name="Meng S."/>
            <person name="Li G."/>
            <person name="Viehrig K."/>
            <person name="Ye F."/>
            <person name="Su P."/>
            <person name="Kiefer A.F."/>
            <person name="Nichols A."/>
            <person name="Cepeda A.J."/>
            <person name="Yan W."/>
            <person name="Fan B."/>
            <person name="Jiang Y."/>
            <person name="Adhikari A."/>
            <person name="Zheng C.-J."/>
            <person name="Schuster L."/>
            <person name="Cowan T.M."/>
            <person name="Smanski M.J."/>
            <person name="Chevrette M.G."/>
            <person name="De Carvalho L.P.S."/>
            <person name="Shen B."/>
        </authorList>
    </citation>
    <scope>NUCLEOTIDE SEQUENCE [LARGE SCALE GENOMIC DNA]</scope>
    <source>
        <strain evidence="2 3">NPDC001281</strain>
    </source>
</reference>
<dbReference type="PANTHER" id="PTHR43794">
    <property type="entry name" value="AMINOHYDROLASE SSNA-RELATED"/>
    <property type="match status" value="1"/>
</dbReference>
<comment type="caution">
    <text evidence="2">The sequence shown here is derived from an EMBL/GenBank/DDBJ whole genome shotgun (WGS) entry which is preliminary data.</text>
</comment>